<accession>A0A1R1EUR4</accession>
<keyword evidence="3 7" id="KW-0812">Transmembrane</keyword>
<evidence type="ECO:0000313" key="9">
    <source>
        <dbReference type="Proteomes" id="UP000187172"/>
    </source>
</evidence>
<evidence type="ECO:0000256" key="4">
    <source>
        <dbReference type="ARBA" id="ARBA00022989"/>
    </source>
</evidence>
<dbReference type="PANTHER" id="PTHR33545">
    <property type="entry name" value="UPF0750 MEMBRANE PROTEIN YITT-RELATED"/>
    <property type="match status" value="1"/>
</dbReference>
<reference evidence="8 9" key="1">
    <citation type="submission" date="2016-11" db="EMBL/GenBank/DDBJ databases">
        <title>Paenibacillus species isolates.</title>
        <authorList>
            <person name="Beno S.M."/>
        </authorList>
    </citation>
    <scope>NUCLEOTIDE SEQUENCE [LARGE SCALE GENOMIC DNA]</scope>
    <source>
        <strain evidence="8 9">FSL R5-0378</strain>
    </source>
</reference>
<feature type="transmembrane region" description="Helical" evidence="7">
    <location>
        <begin position="12"/>
        <end position="31"/>
    </location>
</feature>
<evidence type="ECO:0000256" key="3">
    <source>
        <dbReference type="ARBA" id="ARBA00022692"/>
    </source>
</evidence>
<proteinExistence type="predicted"/>
<keyword evidence="5 7" id="KW-0472">Membrane</keyword>
<organism evidence="8 9">
    <name type="scientific">Paenibacillus rhizosphaerae</name>
    <dbReference type="NCBI Taxonomy" id="297318"/>
    <lineage>
        <taxon>Bacteria</taxon>
        <taxon>Bacillati</taxon>
        <taxon>Bacillota</taxon>
        <taxon>Bacilli</taxon>
        <taxon>Bacillales</taxon>
        <taxon>Paenibacillaceae</taxon>
        <taxon>Paenibacillus</taxon>
    </lineage>
</organism>
<comment type="caution">
    <text evidence="8">The sequence shown here is derived from an EMBL/GenBank/DDBJ whole genome shotgun (WGS) entry which is preliminary data.</text>
</comment>
<dbReference type="GO" id="GO:0005886">
    <property type="term" value="C:plasma membrane"/>
    <property type="evidence" value="ECO:0007669"/>
    <property type="project" value="UniProtKB-SubCell"/>
</dbReference>
<feature type="transmembrane region" description="Helical" evidence="7">
    <location>
        <begin position="180"/>
        <end position="197"/>
    </location>
</feature>
<feature type="transmembrane region" description="Helical" evidence="7">
    <location>
        <begin position="80"/>
        <end position="98"/>
    </location>
</feature>
<dbReference type="Pfam" id="PF02588">
    <property type="entry name" value="YitT_membrane"/>
    <property type="match status" value="1"/>
</dbReference>
<dbReference type="Proteomes" id="UP000187172">
    <property type="component" value="Unassembled WGS sequence"/>
</dbReference>
<feature type="transmembrane region" description="Helical" evidence="7">
    <location>
        <begin position="152"/>
        <end position="174"/>
    </location>
</feature>
<dbReference type="STRING" id="297318.BK138_12955"/>
<dbReference type="InterPro" id="IPR051461">
    <property type="entry name" value="UPF0750_membrane"/>
</dbReference>
<evidence type="ECO:0008006" key="10">
    <source>
        <dbReference type="Google" id="ProtNLM"/>
    </source>
</evidence>
<evidence type="ECO:0000256" key="6">
    <source>
        <dbReference type="SAM" id="MobiDB-lite"/>
    </source>
</evidence>
<evidence type="ECO:0000256" key="5">
    <source>
        <dbReference type="ARBA" id="ARBA00023136"/>
    </source>
</evidence>
<dbReference type="EMBL" id="MRTP01000002">
    <property type="protein sequence ID" value="OMF55571.1"/>
    <property type="molecule type" value="Genomic_DNA"/>
</dbReference>
<keyword evidence="9" id="KW-1185">Reference proteome</keyword>
<evidence type="ECO:0000256" key="2">
    <source>
        <dbReference type="ARBA" id="ARBA00022475"/>
    </source>
</evidence>
<comment type="subcellular location">
    <subcellularLocation>
        <location evidence="1">Cell membrane</location>
        <topology evidence="1">Multi-pass membrane protein</topology>
    </subcellularLocation>
</comment>
<protein>
    <recommendedName>
        <fullName evidence="10">YitT family protein</fullName>
    </recommendedName>
</protein>
<gene>
    <name evidence="8" type="ORF">BK138_12955</name>
</gene>
<feature type="transmembrane region" description="Helical" evidence="7">
    <location>
        <begin position="51"/>
        <end position="73"/>
    </location>
</feature>
<name>A0A1R1EUR4_9BACL</name>
<evidence type="ECO:0000256" key="7">
    <source>
        <dbReference type="SAM" id="Phobius"/>
    </source>
</evidence>
<keyword evidence="4 7" id="KW-1133">Transmembrane helix</keyword>
<dbReference type="PANTHER" id="PTHR33545:SF10">
    <property type="entry name" value="UPF0750 MEMBRANE PROTEIN YPJC"/>
    <property type="match status" value="1"/>
</dbReference>
<dbReference type="RefSeq" id="WP_076169963.1">
    <property type="nucleotide sequence ID" value="NZ_MRTP01000002.1"/>
</dbReference>
<feature type="region of interest" description="Disordered" evidence="6">
    <location>
        <begin position="206"/>
        <end position="234"/>
    </location>
</feature>
<dbReference type="AlphaFoldDB" id="A0A1R1EUR4"/>
<sequence length="234" mass="25161">MRKKDHVISTLRPIAIMMLGTFLLAFTYYHINFQNHLSEGGFVGLSLLGKYAFGFDPAVTVLILDIPVILVALLLNGRKFIVNTLVATVSFSVFYDLMERYSALDINLHGNLLLAALLSGVLSGFATGLVLRFGGATGGDDIVSLLLSRLTGLKVGTVFILLDAAVLLVSLFYLPLQETLFTILAVSIAGKMITYTVSFRAHRTSPAAGNAAPKMTAGQVQPAAKPVHKVRSVH</sequence>
<feature type="transmembrane region" description="Helical" evidence="7">
    <location>
        <begin position="110"/>
        <end position="131"/>
    </location>
</feature>
<evidence type="ECO:0000256" key="1">
    <source>
        <dbReference type="ARBA" id="ARBA00004651"/>
    </source>
</evidence>
<keyword evidence="2" id="KW-1003">Cell membrane</keyword>
<evidence type="ECO:0000313" key="8">
    <source>
        <dbReference type="EMBL" id="OMF55571.1"/>
    </source>
</evidence>
<dbReference type="InterPro" id="IPR003740">
    <property type="entry name" value="YitT"/>
</dbReference>